<dbReference type="AlphaFoldDB" id="A0A8J6P107"/>
<dbReference type="SMART" id="SM00065">
    <property type="entry name" value="GAF"/>
    <property type="match status" value="1"/>
</dbReference>
<dbReference type="InterPro" id="IPR037522">
    <property type="entry name" value="HD_GYP_dom"/>
</dbReference>
<feature type="domain" description="HD-GYP" evidence="1">
    <location>
        <begin position="182"/>
        <end position="409"/>
    </location>
</feature>
<dbReference type="InterPro" id="IPR006674">
    <property type="entry name" value="HD_domain"/>
</dbReference>
<dbReference type="InterPro" id="IPR003018">
    <property type="entry name" value="GAF"/>
</dbReference>
<dbReference type="InterPro" id="IPR003607">
    <property type="entry name" value="HD/PDEase_dom"/>
</dbReference>
<dbReference type="Gene3D" id="1.10.3210.10">
    <property type="entry name" value="Hypothetical protein af1432"/>
    <property type="match status" value="1"/>
</dbReference>
<evidence type="ECO:0000313" key="3">
    <source>
        <dbReference type="Proteomes" id="UP000605201"/>
    </source>
</evidence>
<proteinExistence type="predicted"/>
<dbReference type="InterPro" id="IPR029016">
    <property type="entry name" value="GAF-like_dom_sf"/>
</dbReference>
<dbReference type="PANTHER" id="PTHR43155">
    <property type="entry name" value="CYCLIC DI-GMP PHOSPHODIESTERASE PA4108-RELATED"/>
    <property type="match status" value="1"/>
</dbReference>
<dbReference type="CDD" id="cd00077">
    <property type="entry name" value="HDc"/>
    <property type="match status" value="1"/>
</dbReference>
<dbReference type="Proteomes" id="UP000605201">
    <property type="component" value="Unassembled WGS sequence"/>
</dbReference>
<name>A0A8J6P107_9BACT</name>
<sequence length="412" mass="46770">MLTEKEKLDKLTMLGIELNQVKDLDILMERVLLDARRFVNADAGSIYIRDEDRLNFTYTQNDTLQNRLPPGEKLIYSTFTIPIDKKSIAGYVATTGRLLNLPDVYEIEPTAPYRFSNKFDKTSGYTTRSVFTVPLKTARGDILGILQIINAQNEAKQSIPFSKDDEKIMLHFASIAAVALERAQMTRAILLRMIRMSELRDPKETGAHVNRVGGYALELYEQWARRQQMAPKEIDRARDSLRMAAMLHDVGKVAISDIILKKPGRFSNDEYEIMKQHTVLGARLFLDSQSDFDETAMQVALTHHERWDGKGYPGYVDVSTNAALPGFALPDGTPRGKKGEEIPIFGRVVALADVFDALSSARVYKEAWDESQVLDIIEKEAGHQFDPELVEIFFSSLNVLRSIQERYRDKTE</sequence>
<dbReference type="PROSITE" id="PS51832">
    <property type="entry name" value="HD_GYP"/>
    <property type="match status" value="1"/>
</dbReference>
<dbReference type="Pfam" id="PF01590">
    <property type="entry name" value="GAF"/>
    <property type="match status" value="1"/>
</dbReference>
<evidence type="ECO:0000313" key="2">
    <source>
        <dbReference type="EMBL" id="MBC8430845.1"/>
    </source>
</evidence>
<accession>A0A8J6P107</accession>
<dbReference type="PANTHER" id="PTHR43155:SF2">
    <property type="entry name" value="CYCLIC DI-GMP PHOSPHODIESTERASE PA4108"/>
    <property type="match status" value="1"/>
</dbReference>
<organism evidence="2 3">
    <name type="scientific">Candidatus Desulfatibia vada</name>
    <dbReference type="NCBI Taxonomy" id="2841696"/>
    <lineage>
        <taxon>Bacteria</taxon>
        <taxon>Pseudomonadati</taxon>
        <taxon>Thermodesulfobacteriota</taxon>
        <taxon>Desulfobacteria</taxon>
        <taxon>Desulfobacterales</taxon>
        <taxon>Desulfobacterales incertae sedis</taxon>
        <taxon>Candidatus Desulfatibia</taxon>
    </lineage>
</organism>
<dbReference type="Gene3D" id="3.30.450.40">
    <property type="match status" value="1"/>
</dbReference>
<protein>
    <submittedName>
        <fullName evidence="2">HD domain-containing protein</fullName>
    </submittedName>
</protein>
<evidence type="ECO:0000259" key="1">
    <source>
        <dbReference type="PROSITE" id="PS51832"/>
    </source>
</evidence>
<comment type="caution">
    <text evidence="2">The sequence shown here is derived from an EMBL/GenBank/DDBJ whole genome shotgun (WGS) entry which is preliminary data.</text>
</comment>
<dbReference type="Pfam" id="PF01966">
    <property type="entry name" value="HD"/>
    <property type="match status" value="1"/>
</dbReference>
<gene>
    <name evidence="2" type="ORF">H8D96_02895</name>
</gene>
<dbReference type="SUPFAM" id="SSF109604">
    <property type="entry name" value="HD-domain/PDEase-like"/>
    <property type="match status" value="1"/>
</dbReference>
<dbReference type="SUPFAM" id="SSF55781">
    <property type="entry name" value="GAF domain-like"/>
    <property type="match status" value="1"/>
</dbReference>
<dbReference type="SMART" id="SM00471">
    <property type="entry name" value="HDc"/>
    <property type="match status" value="1"/>
</dbReference>
<reference evidence="2 3" key="1">
    <citation type="submission" date="2020-08" db="EMBL/GenBank/DDBJ databases">
        <title>Bridging the membrane lipid divide: bacteria of the FCB group superphylum have the potential to synthesize archaeal ether lipids.</title>
        <authorList>
            <person name="Villanueva L."/>
            <person name="Von Meijenfeldt F.A.B."/>
            <person name="Westbye A.B."/>
            <person name="Yadav S."/>
            <person name="Hopmans E.C."/>
            <person name="Dutilh B.E."/>
            <person name="Sinninghe Damste J.S."/>
        </authorList>
    </citation>
    <scope>NUCLEOTIDE SEQUENCE [LARGE SCALE GENOMIC DNA]</scope>
    <source>
        <strain evidence="2">NIOZ-UU17</strain>
    </source>
</reference>
<dbReference type="EMBL" id="JACNIG010000089">
    <property type="protein sequence ID" value="MBC8430845.1"/>
    <property type="molecule type" value="Genomic_DNA"/>
</dbReference>